<feature type="compositionally biased region" description="Basic residues" evidence="1">
    <location>
        <begin position="59"/>
        <end position="71"/>
    </location>
</feature>
<dbReference type="InterPro" id="IPR012417">
    <property type="entry name" value="CaM-bd_dom_pln"/>
</dbReference>
<reference evidence="3 4" key="1">
    <citation type="submission" date="2024-11" db="EMBL/GenBank/DDBJ databases">
        <title>Chromosome-level genome assembly of Eucalyptus globulus Labill. provides insights into its genome evolution.</title>
        <authorList>
            <person name="Li X."/>
        </authorList>
    </citation>
    <scope>NUCLEOTIDE SEQUENCE [LARGE SCALE GENOMIC DNA]</scope>
    <source>
        <strain evidence="3">CL2024</strain>
        <tissue evidence="3">Fresh tender leaves</tissue>
    </source>
</reference>
<feature type="compositionally biased region" description="Basic and acidic residues" evidence="1">
    <location>
        <begin position="426"/>
        <end position="437"/>
    </location>
</feature>
<dbReference type="EMBL" id="JBJKBG010000009">
    <property type="protein sequence ID" value="KAL3723311.1"/>
    <property type="molecule type" value="Genomic_DNA"/>
</dbReference>
<dbReference type="PANTHER" id="PTHR33349:SF41">
    <property type="entry name" value="EMB|CAB62594.1"/>
    <property type="match status" value="1"/>
</dbReference>
<feature type="compositionally biased region" description="Polar residues" evidence="1">
    <location>
        <begin position="414"/>
        <end position="425"/>
    </location>
</feature>
<dbReference type="Pfam" id="PF07839">
    <property type="entry name" value="CaM_binding"/>
    <property type="match status" value="1"/>
</dbReference>
<feature type="region of interest" description="Disordered" evidence="1">
    <location>
        <begin position="187"/>
        <end position="269"/>
    </location>
</feature>
<feature type="compositionally biased region" description="Low complexity" evidence="1">
    <location>
        <begin position="229"/>
        <end position="241"/>
    </location>
</feature>
<dbReference type="Proteomes" id="UP001634007">
    <property type="component" value="Unassembled WGS sequence"/>
</dbReference>
<gene>
    <name evidence="3" type="ORF">ACJRO7_035491</name>
</gene>
<organism evidence="3 4">
    <name type="scientific">Eucalyptus globulus</name>
    <name type="common">Tasmanian blue gum</name>
    <dbReference type="NCBI Taxonomy" id="34317"/>
    <lineage>
        <taxon>Eukaryota</taxon>
        <taxon>Viridiplantae</taxon>
        <taxon>Streptophyta</taxon>
        <taxon>Embryophyta</taxon>
        <taxon>Tracheophyta</taxon>
        <taxon>Spermatophyta</taxon>
        <taxon>Magnoliopsida</taxon>
        <taxon>eudicotyledons</taxon>
        <taxon>Gunneridae</taxon>
        <taxon>Pentapetalae</taxon>
        <taxon>rosids</taxon>
        <taxon>malvids</taxon>
        <taxon>Myrtales</taxon>
        <taxon>Myrtaceae</taxon>
        <taxon>Myrtoideae</taxon>
        <taxon>Eucalypteae</taxon>
        <taxon>Eucalyptus</taxon>
    </lineage>
</organism>
<feature type="domain" description="Calmodulin-binding" evidence="2">
    <location>
        <begin position="439"/>
        <end position="555"/>
    </location>
</feature>
<feature type="region of interest" description="Disordered" evidence="1">
    <location>
        <begin position="1"/>
        <end position="75"/>
    </location>
</feature>
<dbReference type="PANTHER" id="PTHR33349">
    <property type="entry name" value="EMB|CAB62594.1"/>
    <property type="match status" value="1"/>
</dbReference>
<dbReference type="SMART" id="SM01054">
    <property type="entry name" value="CaM_binding"/>
    <property type="match status" value="1"/>
</dbReference>
<feature type="compositionally biased region" description="Basic and acidic residues" evidence="1">
    <location>
        <begin position="385"/>
        <end position="395"/>
    </location>
</feature>
<proteinExistence type="predicted"/>
<evidence type="ECO:0000256" key="1">
    <source>
        <dbReference type="SAM" id="MobiDB-lite"/>
    </source>
</evidence>
<sequence>MAEDCIKSPVTSEIIKTNEGNSAGKPRSSNSGRTPHYLRAPGGSCHEHCKSGGTQTFKTKPRNLMRGKTTRKLPDEPLLAEDVVVPGSAQEPTSKLKILSNLESQTPDIANVGKQEGPGPDHGGVEVMAKGRKKSEVELKSSRSSKMHISDLHKMVKPGMASSGTKQVSLGASAMFSSEMYSRSVKTKMEPLGSKPISLPDSSGDSSHRKKSSITASQDTRTSKVAAKNLSESSTTSNSLEFSARSPSMRPRKGIAGKVMSPLKNRNRNQNNIKNAEVVQIAKEMAVQEKTLYVIKEETEHVPSEFTSTTTAFAVDDQNGSAVKMSPDQSSSLPQHVSLPKCPSPKSHEETFAVDDQNGNTVKMSPDQSLLLPQHLSPPKCPSPKSHEEDIHESPDYTDDKEEGCSDSGHGESNHSVQAGTSLRPTQDRTNSEKNETCKAVNLSVRNSKVIVGTQAESSSLRRLNIRRGRAFGQNQSPKADARRRTFKRREEIEGGKNTSTPSSIKITLKHQDVREKEEGRRLFNNMIEETASQLVKTRKSKVKALVGAFETVISLQETKDLVK</sequence>
<feature type="compositionally biased region" description="Low complexity" evidence="1">
    <location>
        <begin position="365"/>
        <end position="378"/>
    </location>
</feature>
<evidence type="ECO:0000259" key="2">
    <source>
        <dbReference type="SMART" id="SM01054"/>
    </source>
</evidence>
<feature type="compositionally biased region" description="Polar residues" evidence="1">
    <location>
        <begin position="9"/>
        <end position="33"/>
    </location>
</feature>
<accession>A0ABD3JGL2</accession>
<comment type="caution">
    <text evidence="3">The sequence shown here is derived from an EMBL/GenBank/DDBJ whole genome shotgun (WGS) entry which is preliminary data.</text>
</comment>
<feature type="region of interest" description="Disordered" evidence="1">
    <location>
        <begin position="109"/>
        <end position="151"/>
    </location>
</feature>
<keyword evidence="4" id="KW-1185">Reference proteome</keyword>
<protein>
    <recommendedName>
        <fullName evidence="2">Calmodulin-binding domain-containing protein</fullName>
    </recommendedName>
</protein>
<evidence type="ECO:0000313" key="4">
    <source>
        <dbReference type="Proteomes" id="UP001634007"/>
    </source>
</evidence>
<feature type="region of interest" description="Disordered" evidence="1">
    <location>
        <begin position="317"/>
        <end position="440"/>
    </location>
</feature>
<dbReference type="AlphaFoldDB" id="A0ABD3JGL2"/>
<name>A0ABD3JGL2_EUCGL</name>
<evidence type="ECO:0000313" key="3">
    <source>
        <dbReference type="EMBL" id="KAL3723311.1"/>
    </source>
</evidence>